<feature type="region of interest" description="Disordered" evidence="1">
    <location>
        <begin position="1"/>
        <end position="22"/>
    </location>
</feature>
<reference evidence="3" key="1">
    <citation type="journal article" date="2015" name="Nature">
        <title>Complex archaea that bridge the gap between prokaryotes and eukaryotes.</title>
        <authorList>
            <person name="Spang A."/>
            <person name="Saw J.H."/>
            <person name="Jorgensen S.L."/>
            <person name="Zaremba-Niedzwiedzka K."/>
            <person name="Martijn J."/>
            <person name="Lind A.E."/>
            <person name="van Eijk R."/>
            <person name="Schleper C."/>
            <person name="Guy L."/>
            <person name="Ettema T.J."/>
        </authorList>
    </citation>
    <scope>NUCLEOTIDE SEQUENCE</scope>
</reference>
<gene>
    <name evidence="3" type="ORF">LCGC14_2134750</name>
</gene>
<evidence type="ECO:0000313" key="3">
    <source>
        <dbReference type="EMBL" id="KKL67461.1"/>
    </source>
</evidence>
<comment type="caution">
    <text evidence="3">The sequence shown here is derived from an EMBL/GenBank/DDBJ whole genome shotgun (WGS) entry which is preliminary data.</text>
</comment>
<organism evidence="3">
    <name type="scientific">marine sediment metagenome</name>
    <dbReference type="NCBI Taxonomy" id="412755"/>
    <lineage>
        <taxon>unclassified sequences</taxon>
        <taxon>metagenomes</taxon>
        <taxon>ecological metagenomes</taxon>
    </lineage>
</organism>
<evidence type="ECO:0000256" key="1">
    <source>
        <dbReference type="SAM" id="MobiDB-lite"/>
    </source>
</evidence>
<feature type="region of interest" description="Disordered" evidence="1">
    <location>
        <begin position="159"/>
        <end position="268"/>
    </location>
</feature>
<name>A0A0F9EMI1_9ZZZZ</name>
<feature type="transmembrane region" description="Helical" evidence="2">
    <location>
        <begin position="30"/>
        <end position="48"/>
    </location>
</feature>
<dbReference type="EMBL" id="LAZR01026849">
    <property type="protein sequence ID" value="KKL67461.1"/>
    <property type="molecule type" value="Genomic_DNA"/>
</dbReference>
<evidence type="ECO:0000256" key="2">
    <source>
        <dbReference type="SAM" id="Phobius"/>
    </source>
</evidence>
<accession>A0A0F9EMI1</accession>
<keyword evidence="2" id="KW-1133">Transmembrane helix</keyword>
<protein>
    <submittedName>
        <fullName evidence="3">Uncharacterized protein</fullName>
    </submittedName>
</protein>
<feature type="transmembrane region" description="Helical" evidence="2">
    <location>
        <begin position="54"/>
        <end position="72"/>
    </location>
</feature>
<feature type="compositionally biased region" description="Polar residues" evidence="1">
    <location>
        <begin position="203"/>
        <end position="217"/>
    </location>
</feature>
<sequence length="268" mass="29166">MSSPSIHRRSAGSTPPLVDRGERNNQTFSRIIRVVLATLGTIASYAFLPPIGATIVSSVLIIATVLSLLGSIRRQRQTLSSPVIFVPSPEPTPVVIMRNPWRTRFSSFIPRRSWFYQSPTPSPVIRRDHRIILIDHEWEQMGSPSFDYWRTMGRPSFAEWQRRTPTPRRASVRDIASASAPRVPAGTGGRTPSEATPAAPRNGLSSYVPTSLWPSGNSRSTARTSVSPSSPSSPPSSLRAPSISSPSHVRLDSSPSGPRIVPGSGQGR</sequence>
<keyword evidence="2" id="KW-0472">Membrane</keyword>
<proteinExistence type="predicted"/>
<keyword evidence="2" id="KW-0812">Transmembrane</keyword>
<feature type="compositionally biased region" description="Basic residues" evidence="1">
    <location>
        <begin position="1"/>
        <end position="10"/>
    </location>
</feature>
<feature type="compositionally biased region" description="Low complexity" evidence="1">
    <location>
        <begin position="218"/>
        <end position="247"/>
    </location>
</feature>
<dbReference type="AlphaFoldDB" id="A0A0F9EMI1"/>